<dbReference type="PANTHER" id="PTHR30290">
    <property type="entry name" value="PERIPLASMIC BINDING COMPONENT OF ABC TRANSPORTER"/>
    <property type="match status" value="1"/>
</dbReference>
<dbReference type="PROSITE" id="PS51186">
    <property type="entry name" value="GNAT"/>
    <property type="match status" value="1"/>
</dbReference>
<dbReference type="Gene3D" id="3.90.76.10">
    <property type="entry name" value="Dipeptide-binding Protein, Domain 1"/>
    <property type="match status" value="1"/>
</dbReference>
<dbReference type="GO" id="GO:0016746">
    <property type="term" value="F:acyltransferase activity"/>
    <property type="evidence" value="ECO:0007669"/>
    <property type="project" value="UniProtKB-KW"/>
</dbReference>
<organism evidence="7 8">
    <name type="scientific">Bosea minatitlanensis</name>
    <dbReference type="NCBI Taxonomy" id="128782"/>
    <lineage>
        <taxon>Bacteria</taxon>
        <taxon>Pseudomonadati</taxon>
        <taxon>Pseudomonadota</taxon>
        <taxon>Alphaproteobacteria</taxon>
        <taxon>Hyphomicrobiales</taxon>
        <taxon>Boseaceae</taxon>
        <taxon>Bosea</taxon>
    </lineage>
</organism>
<accession>A0ABW0F6X3</accession>
<evidence type="ECO:0000256" key="5">
    <source>
        <dbReference type="SAM" id="MobiDB-lite"/>
    </source>
</evidence>
<gene>
    <name evidence="7" type="ORF">ACFPK2_18405</name>
</gene>
<comment type="caution">
    <text evidence="7">The sequence shown here is derived from an EMBL/GenBank/DDBJ whole genome shotgun (WGS) entry which is preliminary data.</text>
</comment>
<evidence type="ECO:0000256" key="1">
    <source>
        <dbReference type="ARBA" id="ARBA00004418"/>
    </source>
</evidence>
<sequence length="566" mass="61949">MLLAARLALREGRERPAAEGLPPRGARAGAPDAANRAAPCPSSRKAGPRSGCREKLLRRRIGRDDLGRYRCAFDGLFRVPPLGWRNLQASEEKGFVSKGLFHIARWRALVAATALICFGPRGEAAAETLTIAQGNDILSLDPANHGNNSTESALVNIYDDLVNKDFSRGQLRFTPRLALSSKTEDNIHWTFKLRDDVYWHNGDSFTAQDVKFTIERSQQDKKPVNSSKFRRINSLEAPDDITLTVAAGGPDILLPHAFVGNGAGILPKAAFEKAGGKEAFFKQPVVTGPMSSSSGRRGSGRGMKPSAFPDDRENILPETIVSIDKYTYFLTSIDRMSRLDTKCHGRARSRQDNRWNRAMPDLITRSSPLDPKAEALLEGLIAEYDGRYGVNSRPGGARSEILRYPAEAFAPPLGDFLLLRRGDETIAGGAFMSHDDETAELKRIWTRDDLRRQGLARRIVLALEEAAAALGYTRTYLTTGFRQPEATALYLSLGYRPLFDVSVDPSLYRSLPFEKHIGARAGTVGTTPVYPPAASLEEATARVAVVKAAQEARIAARLAAHRAAAA</sequence>
<keyword evidence="4" id="KW-0732">Signal</keyword>
<proteinExistence type="inferred from homology"/>
<evidence type="ECO:0000313" key="8">
    <source>
        <dbReference type="Proteomes" id="UP001595976"/>
    </source>
</evidence>
<dbReference type="InterPro" id="IPR000182">
    <property type="entry name" value="GNAT_dom"/>
</dbReference>
<dbReference type="PANTHER" id="PTHR30290:SF9">
    <property type="entry name" value="OLIGOPEPTIDE-BINDING PROTEIN APPA"/>
    <property type="match status" value="1"/>
</dbReference>
<feature type="region of interest" description="Disordered" evidence="5">
    <location>
        <begin position="285"/>
        <end position="311"/>
    </location>
</feature>
<dbReference type="InterPro" id="IPR039424">
    <property type="entry name" value="SBP_5"/>
</dbReference>
<evidence type="ECO:0000313" key="7">
    <source>
        <dbReference type="EMBL" id="MFC5294967.1"/>
    </source>
</evidence>
<reference evidence="8" key="1">
    <citation type="journal article" date="2019" name="Int. J. Syst. Evol. Microbiol.">
        <title>The Global Catalogue of Microorganisms (GCM) 10K type strain sequencing project: providing services to taxonomists for standard genome sequencing and annotation.</title>
        <authorList>
            <consortium name="The Broad Institute Genomics Platform"/>
            <consortium name="The Broad Institute Genome Sequencing Center for Infectious Disease"/>
            <person name="Wu L."/>
            <person name="Ma J."/>
        </authorList>
    </citation>
    <scope>NUCLEOTIDE SEQUENCE [LARGE SCALE GENOMIC DNA]</scope>
    <source>
        <strain evidence="8">CGMCC 1.15643</strain>
    </source>
</reference>
<dbReference type="EMBL" id="JBHSLI010000007">
    <property type="protein sequence ID" value="MFC5294967.1"/>
    <property type="molecule type" value="Genomic_DNA"/>
</dbReference>
<comment type="subcellular location">
    <subcellularLocation>
        <location evidence="1">Periplasm</location>
    </subcellularLocation>
</comment>
<dbReference type="Gene3D" id="3.40.190.10">
    <property type="entry name" value="Periplasmic binding protein-like II"/>
    <property type="match status" value="1"/>
</dbReference>
<evidence type="ECO:0000259" key="6">
    <source>
        <dbReference type="PROSITE" id="PS51186"/>
    </source>
</evidence>
<dbReference type="InterPro" id="IPR016181">
    <property type="entry name" value="Acyl_CoA_acyltransferase"/>
</dbReference>
<dbReference type="InterPro" id="IPR000914">
    <property type="entry name" value="SBP_5_dom"/>
</dbReference>
<feature type="region of interest" description="Disordered" evidence="5">
    <location>
        <begin position="14"/>
        <end position="51"/>
    </location>
</feature>
<dbReference type="Pfam" id="PF00583">
    <property type="entry name" value="Acetyltransf_1"/>
    <property type="match status" value="1"/>
</dbReference>
<evidence type="ECO:0000256" key="2">
    <source>
        <dbReference type="ARBA" id="ARBA00005695"/>
    </source>
</evidence>
<comment type="similarity">
    <text evidence="2">Belongs to the bacterial solute-binding protein 5 family.</text>
</comment>
<dbReference type="Pfam" id="PF00496">
    <property type="entry name" value="SBP_bac_5"/>
    <property type="match status" value="1"/>
</dbReference>
<keyword evidence="8" id="KW-1185">Reference proteome</keyword>
<protein>
    <submittedName>
        <fullName evidence="7">GNAT family N-acetyltransferase</fullName>
        <ecNumber evidence="7">2.3.1.-</ecNumber>
    </submittedName>
</protein>
<keyword evidence="7" id="KW-0012">Acyltransferase</keyword>
<evidence type="ECO:0000256" key="3">
    <source>
        <dbReference type="ARBA" id="ARBA00022448"/>
    </source>
</evidence>
<keyword evidence="3" id="KW-0813">Transport</keyword>
<dbReference type="EC" id="2.3.1.-" evidence="7"/>
<name>A0ABW0F6X3_9HYPH</name>
<dbReference type="RefSeq" id="WP_377785484.1">
    <property type="nucleotide sequence ID" value="NZ_JBHSLI010000007.1"/>
</dbReference>
<dbReference type="Gene3D" id="3.40.630.30">
    <property type="match status" value="1"/>
</dbReference>
<dbReference type="SUPFAM" id="SSF53850">
    <property type="entry name" value="Periplasmic binding protein-like II"/>
    <property type="match status" value="1"/>
</dbReference>
<feature type="compositionally biased region" description="Low complexity" evidence="5">
    <location>
        <begin position="18"/>
        <end position="41"/>
    </location>
</feature>
<dbReference type="SUPFAM" id="SSF55729">
    <property type="entry name" value="Acyl-CoA N-acyltransferases (Nat)"/>
    <property type="match status" value="1"/>
</dbReference>
<dbReference type="Proteomes" id="UP001595976">
    <property type="component" value="Unassembled WGS sequence"/>
</dbReference>
<feature type="domain" description="N-acetyltransferase" evidence="6">
    <location>
        <begin position="367"/>
        <end position="514"/>
    </location>
</feature>
<keyword evidence="7" id="KW-0808">Transferase</keyword>
<evidence type="ECO:0000256" key="4">
    <source>
        <dbReference type="ARBA" id="ARBA00022729"/>
    </source>
</evidence>